<proteinExistence type="predicted"/>
<accession>A0A0B9A3U6</accession>
<organism evidence="1 2">
    <name type="scientific">Novosphingobium subterraneum</name>
    <dbReference type="NCBI Taxonomy" id="48936"/>
    <lineage>
        <taxon>Bacteria</taxon>
        <taxon>Pseudomonadati</taxon>
        <taxon>Pseudomonadota</taxon>
        <taxon>Alphaproteobacteria</taxon>
        <taxon>Sphingomonadales</taxon>
        <taxon>Sphingomonadaceae</taxon>
        <taxon>Novosphingobium</taxon>
    </lineage>
</organism>
<name>A0A0B9A3U6_9SPHN</name>
<reference evidence="1 2" key="1">
    <citation type="submission" date="2014-10" db="EMBL/GenBank/DDBJ databases">
        <title>Draft genome sequence of Novosphingobium subterraneum DSM 12447.</title>
        <authorList>
            <person name="Gan H.M."/>
            <person name="Gan H.Y."/>
            <person name="Savka M.A."/>
        </authorList>
    </citation>
    <scope>NUCLEOTIDE SEQUENCE [LARGE SCALE GENOMIC DNA]</scope>
    <source>
        <strain evidence="1 2">DSM 12447</strain>
    </source>
</reference>
<evidence type="ECO:0000313" key="2">
    <source>
        <dbReference type="Proteomes" id="UP000031338"/>
    </source>
</evidence>
<sequence>MQLNCVALLLLSDRVAAAHVQAERLKAAVWVPNDPFHVPVISYPCPKLLKIKPL</sequence>
<keyword evidence="2" id="KW-1185">Reference proteome</keyword>
<dbReference type="EMBL" id="JRVC01000013">
    <property type="protein sequence ID" value="KHS45262.1"/>
    <property type="molecule type" value="Genomic_DNA"/>
</dbReference>
<dbReference type="Proteomes" id="UP000031338">
    <property type="component" value="Unassembled WGS sequence"/>
</dbReference>
<dbReference type="STRING" id="48936.NJ75_02851"/>
<evidence type="ECO:0000313" key="1">
    <source>
        <dbReference type="EMBL" id="KHS45262.1"/>
    </source>
</evidence>
<comment type="caution">
    <text evidence="1">The sequence shown here is derived from an EMBL/GenBank/DDBJ whole genome shotgun (WGS) entry which is preliminary data.</text>
</comment>
<dbReference type="AlphaFoldDB" id="A0A0B9A3U6"/>
<gene>
    <name evidence="1" type="ORF">NJ75_02851</name>
</gene>
<protein>
    <submittedName>
        <fullName evidence="1">Uncharacterized protein</fullName>
    </submittedName>
</protein>